<feature type="coiled-coil region" evidence="1">
    <location>
        <begin position="55"/>
        <end position="131"/>
    </location>
</feature>
<dbReference type="PANTHER" id="PTHR45857">
    <property type="entry name" value="FORMIN-LIKE PROTEIN"/>
    <property type="match status" value="1"/>
</dbReference>
<feature type="compositionally biased region" description="Basic and acidic residues" evidence="2">
    <location>
        <begin position="268"/>
        <end position="282"/>
    </location>
</feature>
<comment type="caution">
    <text evidence="3">The sequence shown here is derived from an EMBL/GenBank/DDBJ whole genome shotgun (WGS) entry which is preliminary data.</text>
</comment>
<dbReference type="EMBL" id="BAAALV010000007">
    <property type="protein sequence ID" value="GAA1923465.1"/>
    <property type="molecule type" value="Genomic_DNA"/>
</dbReference>
<protein>
    <recommendedName>
        <fullName evidence="5">Septal ring factor EnvC, activator of murein hydrolases AmiA and AmiB</fullName>
    </recommendedName>
</protein>
<dbReference type="Gene3D" id="6.10.250.3150">
    <property type="match status" value="1"/>
</dbReference>
<sequence>MIVPYAVITMFTVRLLGRKLHSPALTAATAGVLAATLLVGVPSASAAEYPSWDEISAAKSDTASTEEQVRKLEELLDRLYDEAGNLGNAAVSASSRYDELRAELEASDARLAELAAQRSAASARAGELKSQVGALAAQTYKTGGMDSTVLFLLDAEEGAAHLDRLTTLSLVTERTSRLYGEAEAARKAAESLEEAEKSERQARGKLAALAGEQYEDAQAATEAADKAVREQEERSAVLAAQLAELRSTTAEAELSRLQAARLDESVRQQAEQARRAAEKAPAKDAATVINPTNPEAPGTPGNAPAPPPAPAPAPAPIPAPAPNPPAPAPQPPPPPPPAAPVNDPAGAQAFAASMMGAYGWNNGEFRCLVDLWNRESNWLTSAMNPYSGAYGIPQSLPGDKMAAAGSDWRTNYQTQIRWGLNYIAQRYQTPCGAWAHSELKGWY</sequence>
<accession>A0ABP5AV92</accession>
<gene>
    <name evidence="3" type="ORF">GCM10009688_30670</name>
</gene>
<evidence type="ECO:0000256" key="2">
    <source>
        <dbReference type="SAM" id="MobiDB-lite"/>
    </source>
</evidence>
<reference evidence="4" key="1">
    <citation type="journal article" date="2019" name="Int. J. Syst. Evol. Microbiol.">
        <title>The Global Catalogue of Microorganisms (GCM) 10K type strain sequencing project: providing services to taxonomists for standard genome sequencing and annotation.</title>
        <authorList>
            <consortium name="The Broad Institute Genomics Platform"/>
            <consortium name="The Broad Institute Genome Sequencing Center for Infectious Disease"/>
            <person name="Wu L."/>
            <person name="Ma J."/>
        </authorList>
    </citation>
    <scope>NUCLEOTIDE SEQUENCE [LARGE SCALE GENOMIC DNA]</scope>
    <source>
        <strain evidence="4">JCM 13316</strain>
    </source>
</reference>
<dbReference type="PANTHER" id="PTHR45857:SF4">
    <property type="entry name" value="FORMIN-LIKE PROTEIN"/>
    <property type="match status" value="1"/>
</dbReference>
<organism evidence="3 4">
    <name type="scientific">Arthrobacter gandavensis</name>
    <dbReference type="NCBI Taxonomy" id="169960"/>
    <lineage>
        <taxon>Bacteria</taxon>
        <taxon>Bacillati</taxon>
        <taxon>Actinomycetota</taxon>
        <taxon>Actinomycetes</taxon>
        <taxon>Micrococcales</taxon>
        <taxon>Micrococcaceae</taxon>
        <taxon>Arthrobacter</taxon>
    </lineage>
</organism>
<evidence type="ECO:0000313" key="3">
    <source>
        <dbReference type="EMBL" id="GAA1923465.1"/>
    </source>
</evidence>
<feature type="region of interest" description="Disordered" evidence="2">
    <location>
        <begin position="268"/>
        <end position="344"/>
    </location>
</feature>
<dbReference type="Proteomes" id="UP001500784">
    <property type="component" value="Unassembled WGS sequence"/>
</dbReference>
<name>A0ABP5AV92_9MICC</name>
<keyword evidence="4" id="KW-1185">Reference proteome</keyword>
<keyword evidence="1" id="KW-0175">Coiled coil</keyword>
<dbReference type="InterPro" id="IPR023346">
    <property type="entry name" value="Lysozyme-like_dom_sf"/>
</dbReference>
<evidence type="ECO:0000313" key="4">
    <source>
        <dbReference type="Proteomes" id="UP001500784"/>
    </source>
</evidence>
<dbReference type="InterPro" id="IPR043592">
    <property type="entry name" value="FMNL_animal"/>
</dbReference>
<evidence type="ECO:0008006" key="5">
    <source>
        <dbReference type="Google" id="ProtNLM"/>
    </source>
</evidence>
<proteinExistence type="predicted"/>
<dbReference type="SUPFAM" id="SSF53955">
    <property type="entry name" value="Lysozyme-like"/>
    <property type="match status" value="1"/>
</dbReference>
<feature type="compositionally biased region" description="Pro residues" evidence="2">
    <location>
        <begin position="303"/>
        <end position="339"/>
    </location>
</feature>
<evidence type="ECO:0000256" key="1">
    <source>
        <dbReference type="SAM" id="Coils"/>
    </source>
</evidence>